<feature type="transmembrane region" description="Helical" evidence="1">
    <location>
        <begin position="136"/>
        <end position="157"/>
    </location>
</feature>
<dbReference type="InterPro" id="IPR019690">
    <property type="entry name" value="DUF2569"/>
</dbReference>
<feature type="transmembrane region" description="Helical" evidence="1">
    <location>
        <begin position="107"/>
        <end position="124"/>
    </location>
</feature>
<keyword evidence="1" id="KW-1133">Transmembrane helix</keyword>
<protein>
    <submittedName>
        <fullName evidence="2">DUF2569 domain-containing protein</fullName>
    </submittedName>
</protein>
<evidence type="ECO:0000313" key="3">
    <source>
        <dbReference type="Proteomes" id="UP000254875"/>
    </source>
</evidence>
<dbReference type="RefSeq" id="WP_115105244.1">
    <property type="nucleotide sequence ID" value="NZ_QHKS01000018.1"/>
</dbReference>
<name>A0A370N393_9BURK</name>
<feature type="transmembrane region" description="Helical" evidence="1">
    <location>
        <begin position="66"/>
        <end position="95"/>
    </location>
</feature>
<organism evidence="2 3">
    <name type="scientific">Paraburkholderia lacunae</name>
    <dbReference type="NCBI Taxonomy" id="2211104"/>
    <lineage>
        <taxon>Bacteria</taxon>
        <taxon>Pseudomonadati</taxon>
        <taxon>Pseudomonadota</taxon>
        <taxon>Betaproteobacteria</taxon>
        <taxon>Burkholderiales</taxon>
        <taxon>Burkholderiaceae</taxon>
        <taxon>Paraburkholderia</taxon>
    </lineage>
</organism>
<evidence type="ECO:0000313" key="2">
    <source>
        <dbReference type="EMBL" id="RDK00067.1"/>
    </source>
</evidence>
<evidence type="ECO:0000256" key="1">
    <source>
        <dbReference type="SAM" id="Phobius"/>
    </source>
</evidence>
<dbReference type="EMBL" id="QHKS01000018">
    <property type="protein sequence ID" value="RDK00067.1"/>
    <property type="molecule type" value="Genomic_DNA"/>
</dbReference>
<proteinExistence type="predicted"/>
<keyword evidence="3" id="KW-1185">Reference proteome</keyword>
<keyword evidence="1" id="KW-0472">Membrane</keyword>
<gene>
    <name evidence="2" type="ORF">DLM46_25550</name>
</gene>
<comment type="caution">
    <text evidence="2">The sequence shown here is derived from an EMBL/GenBank/DDBJ whole genome shotgun (WGS) entry which is preliminary data.</text>
</comment>
<dbReference type="Proteomes" id="UP000254875">
    <property type="component" value="Unassembled WGS sequence"/>
</dbReference>
<dbReference type="AlphaFoldDB" id="A0A370N393"/>
<accession>A0A370N393</accession>
<sequence length="170" mass="18626">MTIAKKTTNAAKTTKREPRAIGGWLLPALLCLAAWVLSTAIALRDPLKLMLEWELLAVFVRPGTHGWYRTVIVAVGCDVIIGAFIVAGAGWLSLLAWRKSARFPVQVQAWLVAIVVMRTGAYLLGDYMCQAIAIDIAMPFGGFIQALVAATLGIPYFRLSRRVQETFVAH</sequence>
<dbReference type="OrthoDB" id="9004396at2"/>
<dbReference type="Pfam" id="PF10754">
    <property type="entry name" value="DUF2569"/>
    <property type="match status" value="1"/>
</dbReference>
<reference evidence="3" key="1">
    <citation type="submission" date="2018-05" db="EMBL/GenBank/DDBJ databases">
        <authorList>
            <person name="Feng T."/>
        </authorList>
    </citation>
    <scope>NUCLEOTIDE SEQUENCE [LARGE SCALE GENOMIC DNA]</scope>
    <source>
        <strain evidence="3">S27</strain>
    </source>
</reference>
<keyword evidence="1" id="KW-0812">Transmembrane</keyword>